<evidence type="ECO:0000256" key="7">
    <source>
        <dbReference type="SAM" id="Phobius"/>
    </source>
</evidence>
<gene>
    <name evidence="8" type="ORF">BDY21DRAFT_111334</name>
</gene>
<dbReference type="GO" id="GO:0004497">
    <property type="term" value="F:monooxygenase activity"/>
    <property type="evidence" value="ECO:0007669"/>
    <property type="project" value="UniProtKB-KW"/>
</dbReference>
<dbReference type="AlphaFoldDB" id="A0A6A6NRK9"/>
<keyword evidence="4 5" id="KW-0408">Iron</keyword>
<evidence type="ECO:0000256" key="3">
    <source>
        <dbReference type="ARBA" id="ARBA00022723"/>
    </source>
</evidence>
<dbReference type="CDD" id="cd11062">
    <property type="entry name" value="CYP58-like"/>
    <property type="match status" value="1"/>
</dbReference>
<dbReference type="PRINTS" id="PR00465">
    <property type="entry name" value="EP450IV"/>
</dbReference>
<dbReference type="Pfam" id="PF00067">
    <property type="entry name" value="p450"/>
    <property type="match status" value="1"/>
</dbReference>
<organism evidence="8 9">
    <name type="scientific">Lineolata rhizophorae</name>
    <dbReference type="NCBI Taxonomy" id="578093"/>
    <lineage>
        <taxon>Eukaryota</taxon>
        <taxon>Fungi</taxon>
        <taxon>Dikarya</taxon>
        <taxon>Ascomycota</taxon>
        <taxon>Pezizomycotina</taxon>
        <taxon>Dothideomycetes</taxon>
        <taxon>Dothideomycetes incertae sedis</taxon>
        <taxon>Lineolatales</taxon>
        <taxon>Lineolataceae</taxon>
        <taxon>Lineolata</taxon>
    </lineage>
</organism>
<keyword evidence="6" id="KW-0560">Oxidoreductase</keyword>
<proteinExistence type="inferred from homology"/>
<comment type="similarity">
    <text evidence="2 6">Belongs to the cytochrome P450 family.</text>
</comment>
<keyword evidence="7" id="KW-0812">Transmembrane</keyword>
<evidence type="ECO:0000256" key="6">
    <source>
        <dbReference type="RuleBase" id="RU000461"/>
    </source>
</evidence>
<evidence type="ECO:0000256" key="1">
    <source>
        <dbReference type="ARBA" id="ARBA00001971"/>
    </source>
</evidence>
<evidence type="ECO:0000313" key="8">
    <source>
        <dbReference type="EMBL" id="KAF2454062.1"/>
    </source>
</evidence>
<keyword evidence="7" id="KW-1133">Transmembrane helix</keyword>
<dbReference type="GO" id="GO:0020037">
    <property type="term" value="F:heme binding"/>
    <property type="evidence" value="ECO:0007669"/>
    <property type="project" value="InterPro"/>
</dbReference>
<dbReference type="PANTHER" id="PTHR24305">
    <property type="entry name" value="CYTOCHROME P450"/>
    <property type="match status" value="1"/>
</dbReference>
<reference evidence="8" key="1">
    <citation type="journal article" date="2020" name="Stud. Mycol.">
        <title>101 Dothideomycetes genomes: a test case for predicting lifestyles and emergence of pathogens.</title>
        <authorList>
            <person name="Haridas S."/>
            <person name="Albert R."/>
            <person name="Binder M."/>
            <person name="Bloem J."/>
            <person name="Labutti K."/>
            <person name="Salamov A."/>
            <person name="Andreopoulos B."/>
            <person name="Baker S."/>
            <person name="Barry K."/>
            <person name="Bills G."/>
            <person name="Bluhm B."/>
            <person name="Cannon C."/>
            <person name="Castanera R."/>
            <person name="Culley D."/>
            <person name="Daum C."/>
            <person name="Ezra D."/>
            <person name="Gonzalez J."/>
            <person name="Henrissat B."/>
            <person name="Kuo A."/>
            <person name="Liang C."/>
            <person name="Lipzen A."/>
            <person name="Lutzoni F."/>
            <person name="Magnuson J."/>
            <person name="Mondo S."/>
            <person name="Nolan M."/>
            <person name="Ohm R."/>
            <person name="Pangilinan J."/>
            <person name="Park H.-J."/>
            <person name="Ramirez L."/>
            <person name="Alfaro M."/>
            <person name="Sun H."/>
            <person name="Tritt A."/>
            <person name="Yoshinaga Y."/>
            <person name="Zwiers L.-H."/>
            <person name="Turgeon B."/>
            <person name="Goodwin S."/>
            <person name="Spatafora J."/>
            <person name="Crous P."/>
            <person name="Grigoriev I."/>
        </authorList>
    </citation>
    <scope>NUCLEOTIDE SEQUENCE</scope>
    <source>
        <strain evidence="8">ATCC 16933</strain>
    </source>
</reference>
<accession>A0A6A6NRK9</accession>
<dbReference type="OrthoDB" id="3945418at2759"/>
<dbReference type="Proteomes" id="UP000799766">
    <property type="component" value="Unassembled WGS sequence"/>
</dbReference>
<feature type="transmembrane region" description="Helical" evidence="7">
    <location>
        <begin position="12"/>
        <end position="35"/>
    </location>
</feature>
<dbReference type="GO" id="GO:0016705">
    <property type="term" value="F:oxidoreductase activity, acting on paired donors, with incorporation or reduction of molecular oxygen"/>
    <property type="evidence" value="ECO:0007669"/>
    <property type="project" value="InterPro"/>
</dbReference>
<keyword evidence="5 6" id="KW-0349">Heme</keyword>
<keyword evidence="7" id="KW-0472">Membrane</keyword>
<dbReference type="InterPro" id="IPR017972">
    <property type="entry name" value="Cyt_P450_CS"/>
</dbReference>
<dbReference type="PROSITE" id="PS00086">
    <property type="entry name" value="CYTOCHROME_P450"/>
    <property type="match status" value="1"/>
</dbReference>
<feature type="binding site" description="axial binding residue" evidence="5">
    <location>
        <position position="453"/>
    </location>
    <ligand>
        <name>heme</name>
        <dbReference type="ChEBI" id="CHEBI:30413"/>
    </ligand>
    <ligandPart>
        <name>Fe</name>
        <dbReference type="ChEBI" id="CHEBI:18248"/>
    </ligandPart>
</feature>
<evidence type="ECO:0000256" key="4">
    <source>
        <dbReference type="ARBA" id="ARBA00023004"/>
    </source>
</evidence>
<evidence type="ECO:0000256" key="2">
    <source>
        <dbReference type="ARBA" id="ARBA00010617"/>
    </source>
</evidence>
<evidence type="ECO:0000313" key="9">
    <source>
        <dbReference type="Proteomes" id="UP000799766"/>
    </source>
</evidence>
<dbReference type="InterPro" id="IPR036396">
    <property type="entry name" value="Cyt_P450_sf"/>
</dbReference>
<keyword evidence="6" id="KW-0503">Monooxygenase</keyword>
<dbReference type="Gene3D" id="1.10.630.10">
    <property type="entry name" value="Cytochrome P450"/>
    <property type="match status" value="1"/>
</dbReference>
<dbReference type="PRINTS" id="PR00385">
    <property type="entry name" value="P450"/>
</dbReference>
<dbReference type="InterPro" id="IPR002403">
    <property type="entry name" value="Cyt_P450_E_grp-IV"/>
</dbReference>
<dbReference type="InterPro" id="IPR001128">
    <property type="entry name" value="Cyt_P450"/>
</dbReference>
<dbReference type="SUPFAM" id="SSF48264">
    <property type="entry name" value="Cytochrome P450"/>
    <property type="match status" value="1"/>
</dbReference>
<comment type="cofactor">
    <cofactor evidence="1 5">
        <name>heme</name>
        <dbReference type="ChEBI" id="CHEBI:30413"/>
    </cofactor>
</comment>
<dbReference type="InterPro" id="IPR050121">
    <property type="entry name" value="Cytochrome_P450_monoxygenase"/>
</dbReference>
<name>A0A6A6NRK9_9PEZI</name>
<dbReference type="PANTHER" id="PTHR24305:SF152">
    <property type="entry name" value="P450, PUTATIVE (EUROFUNG)-RELATED"/>
    <property type="match status" value="1"/>
</dbReference>
<keyword evidence="3 5" id="KW-0479">Metal-binding</keyword>
<protein>
    <submittedName>
        <fullName evidence="8">Cytochrome P450</fullName>
    </submittedName>
</protein>
<sequence length="514" mass="58212">MSSSILSAAVQQLAPCAWYIVAGALLAFVATRVVYRRFFHPLAKIPGPFLASVTTLYQAAYNAQYYKKIEQLHQIYGPVVRINPNEVHLSDPENYDKIYYMGTRFGKAPEFYGSFCIPHATFSTPSNEVHKGRRAALNPMFSRKMVLELESIVQDKADKLCKLMAKGLRETKPVDLHHAFRCVSVDVISDYAFDKSYNLMDQPDLGAHFFVMARGIGPAMYTFQSLRWLQPLALKIPPWLAPKLSKPLGTVFALQMEGVNQIEDVRSRMEAGKLDTEARPTIFTELLKPENYPGRPVPSTMELKDECYSILVAAADTTGNAMTTAAYHIMANRDIYDKLRAELFSAFPDPHATLDFLTLERLPYLTGVIKEALRLSFGVIGRLPRVTPEPGVHFNGYYIPPGTTIGMSSWLMHRNPEVFPDPMKFSPERWLDPADFRRLEKHIVPFGRGSRQCVGMPLAYCELYVTLGTFFHRFAGLEVFKTTPHDLEYEDFFSSYHLAGRNWLRAVGPVLEKV</sequence>
<keyword evidence="9" id="KW-1185">Reference proteome</keyword>
<evidence type="ECO:0000256" key="5">
    <source>
        <dbReference type="PIRSR" id="PIRSR602403-1"/>
    </source>
</evidence>
<dbReference type="EMBL" id="MU001693">
    <property type="protein sequence ID" value="KAF2454062.1"/>
    <property type="molecule type" value="Genomic_DNA"/>
</dbReference>
<dbReference type="GO" id="GO:0005506">
    <property type="term" value="F:iron ion binding"/>
    <property type="evidence" value="ECO:0007669"/>
    <property type="project" value="InterPro"/>
</dbReference>